<proteinExistence type="predicted"/>
<dbReference type="EMBL" id="CABM01000064">
    <property type="protein sequence ID" value="CBH98938.1"/>
    <property type="molecule type" value="Genomic_DNA"/>
</dbReference>
<reference evidence="1" key="1">
    <citation type="submission" date="2009-10" db="EMBL/GenBank/DDBJ databases">
        <title>Diversity of trophic interactions inside an arsenic-rich microbial ecosystem.</title>
        <authorList>
            <person name="Bertin P.N."/>
            <person name="Heinrich-Salmeron A."/>
            <person name="Pelletier E."/>
            <person name="Goulhen-Chollet F."/>
            <person name="Arsene-Ploetze F."/>
            <person name="Gallien S."/>
            <person name="Calteau A."/>
            <person name="Vallenet D."/>
            <person name="Casiot C."/>
            <person name="Chane-Woon-Ming B."/>
            <person name="Giloteaux L."/>
            <person name="Barakat M."/>
            <person name="Bonnefoy V."/>
            <person name="Bruneel O."/>
            <person name="Chandler M."/>
            <person name="Cleiss J."/>
            <person name="Duran R."/>
            <person name="Elbaz-Poulichet F."/>
            <person name="Fonknechten N."/>
            <person name="Lauga B."/>
            <person name="Mornico D."/>
            <person name="Ortet P."/>
            <person name="Schaeffer C."/>
            <person name="Siguier P."/>
            <person name="Alexander Thil Smith A."/>
            <person name="Van Dorsselaer A."/>
            <person name="Weissenbach J."/>
            <person name="Medigue C."/>
            <person name="Le Paslier D."/>
        </authorList>
    </citation>
    <scope>NUCLEOTIDE SEQUENCE</scope>
</reference>
<name>E6PVI1_9ZZZZ</name>
<comment type="caution">
    <text evidence="1">The sequence shown here is derived from an EMBL/GenBank/DDBJ whole genome shotgun (WGS) entry which is preliminary data.</text>
</comment>
<dbReference type="AlphaFoldDB" id="E6PVI1"/>
<gene>
    <name evidence="1" type="ORF">CARN2_0112</name>
</gene>
<protein>
    <submittedName>
        <fullName evidence="1">Uncharacterized protein</fullName>
    </submittedName>
</protein>
<sequence>MSPFATLAARITTSRLLLRLRSGSLALRARQSGCHQSLLEVQRLR</sequence>
<organism evidence="1">
    <name type="scientific">mine drainage metagenome</name>
    <dbReference type="NCBI Taxonomy" id="410659"/>
    <lineage>
        <taxon>unclassified sequences</taxon>
        <taxon>metagenomes</taxon>
        <taxon>ecological metagenomes</taxon>
    </lineage>
</organism>
<evidence type="ECO:0000313" key="1">
    <source>
        <dbReference type="EMBL" id="CBH98938.1"/>
    </source>
</evidence>
<accession>E6PVI1</accession>